<reference evidence="2" key="1">
    <citation type="submission" date="2021-01" db="EMBL/GenBank/DDBJ databases">
        <authorList>
            <consortium name="Genoscope - CEA"/>
            <person name="William W."/>
        </authorList>
    </citation>
    <scope>NUCLEOTIDE SEQUENCE</scope>
</reference>
<evidence type="ECO:0000313" key="2">
    <source>
        <dbReference type="EMBL" id="CAD8047183.1"/>
    </source>
</evidence>
<organism evidence="2 3">
    <name type="scientific">Paramecium sonneborni</name>
    <dbReference type="NCBI Taxonomy" id="65129"/>
    <lineage>
        <taxon>Eukaryota</taxon>
        <taxon>Sar</taxon>
        <taxon>Alveolata</taxon>
        <taxon>Ciliophora</taxon>
        <taxon>Intramacronucleata</taxon>
        <taxon>Oligohymenophorea</taxon>
        <taxon>Peniculida</taxon>
        <taxon>Parameciidae</taxon>
        <taxon>Paramecium</taxon>
    </lineage>
</organism>
<feature type="transmembrane region" description="Helical" evidence="1">
    <location>
        <begin position="115"/>
        <end position="134"/>
    </location>
</feature>
<name>A0A8S1JXC1_9CILI</name>
<keyword evidence="1" id="KW-1133">Transmembrane helix</keyword>
<keyword evidence="3" id="KW-1185">Reference proteome</keyword>
<sequence>MPIQDALIVFTYLLPIIISVLYILGMAAKFNDLQSNFQTQSFPFNYSIILQIALLTLDISVEFIEFILMITQHDCLYYYFSGFTLHQYFQQLTYSIQIQSYEYKKQMSMFFVSKIYWFLNGLFLSITLGLLIFYEINYFLFQKGKISEYSLHLFQVSDYIILLNLTLIIRKQDFAEFENLGFWKNKLPMIDQSKSQRPIQIIFIINNFLIFSSHLFKKKVEFDESNVYGTLLMSNWICIFLLFEVLLLEQMLELQNIKPQKIQLKLMLVQSNMQQQYNLKEIFMKGLLNDRQYHFTTLFKFIGISQYLEDKFKSLQKNNQGK</sequence>
<evidence type="ECO:0000313" key="3">
    <source>
        <dbReference type="Proteomes" id="UP000692954"/>
    </source>
</evidence>
<dbReference type="Proteomes" id="UP000692954">
    <property type="component" value="Unassembled WGS sequence"/>
</dbReference>
<comment type="caution">
    <text evidence="2">The sequence shown here is derived from an EMBL/GenBank/DDBJ whole genome shotgun (WGS) entry which is preliminary data.</text>
</comment>
<dbReference type="AlphaFoldDB" id="A0A8S1JXC1"/>
<accession>A0A8S1JXC1</accession>
<protein>
    <recommendedName>
        <fullName evidence="4">Transmembrane protein</fullName>
    </recommendedName>
</protein>
<feature type="transmembrane region" description="Helical" evidence="1">
    <location>
        <begin position="6"/>
        <end position="27"/>
    </location>
</feature>
<dbReference type="EMBL" id="CAJJDN010000002">
    <property type="protein sequence ID" value="CAD8047183.1"/>
    <property type="molecule type" value="Genomic_DNA"/>
</dbReference>
<feature type="transmembrane region" description="Helical" evidence="1">
    <location>
        <begin position="199"/>
        <end position="216"/>
    </location>
</feature>
<keyword evidence="1" id="KW-0812">Transmembrane</keyword>
<feature type="transmembrane region" description="Helical" evidence="1">
    <location>
        <begin position="228"/>
        <end position="248"/>
    </location>
</feature>
<evidence type="ECO:0008006" key="4">
    <source>
        <dbReference type="Google" id="ProtNLM"/>
    </source>
</evidence>
<evidence type="ECO:0000256" key="1">
    <source>
        <dbReference type="SAM" id="Phobius"/>
    </source>
</evidence>
<feature type="transmembrane region" description="Helical" evidence="1">
    <location>
        <begin position="149"/>
        <end position="169"/>
    </location>
</feature>
<gene>
    <name evidence="2" type="ORF">PSON_ATCC_30995.1.T0020265</name>
</gene>
<proteinExistence type="predicted"/>
<feature type="transmembrane region" description="Helical" evidence="1">
    <location>
        <begin position="48"/>
        <end position="70"/>
    </location>
</feature>
<keyword evidence="1" id="KW-0472">Membrane</keyword>